<dbReference type="Proteomes" id="UP000426027">
    <property type="component" value="Chromosome"/>
</dbReference>
<keyword evidence="2" id="KW-0732">Signal</keyword>
<dbReference type="SUPFAM" id="SSF52266">
    <property type="entry name" value="SGNH hydrolase"/>
    <property type="match status" value="1"/>
</dbReference>
<dbReference type="Pfam" id="PF03629">
    <property type="entry name" value="SASA"/>
    <property type="match status" value="1"/>
</dbReference>
<evidence type="ECO:0000256" key="1">
    <source>
        <dbReference type="ARBA" id="ARBA00022801"/>
    </source>
</evidence>
<dbReference type="Gene3D" id="3.40.50.1110">
    <property type="entry name" value="SGNH hydrolase"/>
    <property type="match status" value="1"/>
</dbReference>
<proteinExistence type="predicted"/>
<evidence type="ECO:0000256" key="2">
    <source>
        <dbReference type="SAM" id="SignalP"/>
    </source>
</evidence>
<dbReference type="PANTHER" id="PTHR22901:SF0">
    <property type="entry name" value="SIALATE O-ACETYLESTERASE"/>
    <property type="match status" value="1"/>
</dbReference>
<dbReference type="RefSeq" id="WP_157480125.1">
    <property type="nucleotide sequence ID" value="NZ_CP046566.1"/>
</dbReference>
<evidence type="ECO:0000313" key="4">
    <source>
        <dbReference type="EMBL" id="QGW29685.1"/>
    </source>
</evidence>
<reference evidence="4 5" key="1">
    <citation type="submission" date="2019-11" db="EMBL/GenBank/DDBJ databases">
        <authorList>
            <person name="Im W.T."/>
        </authorList>
    </citation>
    <scope>NUCLEOTIDE SEQUENCE [LARGE SCALE GENOMIC DNA]</scope>
    <source>
        <strain evidence="4 5">SB-02</strain>
    </source>
</reference>
<keyword evidence="1" id="KW-0378">Hydrolase</keyword>
<dbReference type="EMBL" id="CP046566">
    <property type="protein sequence ID" value="QGW29685.1"/>
    <property type="molecule type" value="Genomic_DNA"/>
</dbReference>
<feature type="domain" description="Sialate O-acetylesterase" evidence="3">
    <location>
        <begin position="287"/>
        <end position="393"/>
    </location>
</feature>
<feature type="chain" id="PRO_5026302036" evidence="2">
    <location>
        <begin position="19"/>
        <end position="499"/>
    </location>
</feature>
<dbReference type="InterPro" id="IPR039329">
    <property type="entry name" value="SIAE"/>
</dbReference>
<dbReference type="InterPro" id="IPR005181">
    <property type="entry name" value="SASA"/>
</dbReference>
<dbReference type="GO" id="GO:0001681">
    <property type="term" value="F:sialate O-acetylesterase activity"/>
    <property type="evidence" value="ECO:0007669"/>
    <property type="project" value="InterPro"/>
</dbReference>
<dbReference type="GO" id="GO:0005975">
    <property type="term" value="P:carbohydrate metabolic process"/>
    <property type="evidence" value="ECO:0007669"/>
    <property type="project" value="TreeGrafter"/>
</dbReference>
<dbReference type="KEGG" id="fls:GLV81_17585"/>
<keyword evidence="5" id="KW-1185">Reference proteome</keyword>
<dbReference type="InterPro" id="IPR036514">
    <property type="entry name" value="SGNH_hydro_sf"/>
</dbReference>
<gene>
    <name evidence="4" type="ORF">GLV81_17585</name>
</gene>
<dbReference type="AlphaFoldDB" id="A0A6I6GMF2"/>
<organism evidence="4 5">
    <name type="scientific">Phnomibacter ginsenosidimutans</name>
    <dbReference type="NCBI Taxonomy" id="2676868"/>
    <lineage>
        <taxon>Bacteria</taxon>
        <taxon>Pseudomonadati</taxon>
        <taxon>Bacteroidota</taxon>
        <taxon>Chitinophagia</taxon>
        <taxon>Chitinophagales</taxon>
        <taxon>Chitinophagaceae</taxon>
        <taxon>Phnomibacter</taxon>
    </lineage>
</organism>
<evidence type="ECO:0000313" key="5">
    <source>
        <dbReference type="Proteomes" id="UP000426027"/>
    </source>
</evidence>
<evidence type="ECO:0000259" key="3">
    <source>
        <dbReference type="Pfam" id="PF03629"/>
    </source>
</evidence>
<dbReference type="PANTHER" id="PTHR22901">
    <property type="entry name" value="SIALATE O-ACETYLESTERASE"/>
    <property type="match status" value="1"/>
</dbReference>
<accession>A0A6I6GMF2</accession>
<name>A0A6I6GMF2_9BACT</name>
<feature type="signal peptide" evidence="2">
    <location>
        <begin position="1"/>
        <end position="18"/>
    </location>
</feature>
<sequence>MRWWSIVCGLLMCVTAQARLQLAAPFASQMLLQRNQRIHVWGKGTPQQSVQVSLGKHNAVTQVAADSTWSLYLPAQSASTQPLSMYVVSGTDSVVLTDLLIGDVWLCIGQSNMEWPVKRSLHAAEAMAAPPQPLLRFYNPSYAGKNLYNIAFTDSVIRRLNTQQFYQGTWQRCDSSSLPDMSAVAYFFGQHLLNNTGVPQGFVQLSIGGAPLETFIRRKALAAHPQLAAKQQGNWLSNDALPVWVRERGMQNTAHNTSIPTDDMGPNHAYKPGFAYAAGVAAFTPMPVAGVLCYQGESNAQEPERVAEYAALNELMINDYRRAWQLPALPFYFVQLSSIEATNYKSALWPAFRNEQRLMLDKIPFSGMAVSSDVGARHDVHPTDKKTVGERLALWALRDVYGQRITASGPLPLSVRYKQGKVVIRFAHCKGLQTANAAPLQGFSLNGASPVAAQIRHNKIIISTPAKPEAVYYGWQPYSNGNLLNAAQLPASTFKIAVQ</sequence>
<protein>
    <submittedName>
        <fullName evidence="4">Sialate O-acetylesterase</fullName>
    </submittedName>
</protein>